<keyword evidence="3" id="KW-0012">Acyltransferase</keyword>
<dbReference type="AlphaFoldDB" id="A0A6L9SUM4"/>
<proteinExistence type="predicted"/>
<dbReference type="RefSeq" id="WP_163196580.1">
    <property type="nucleotide sequence ID" value="NZ_WHZV01000002.1"/>
</dbReference>
<gene>
    <name evidence="4" type="ORF">GFD21_03530</name>
</gene>
<evidence type="ECO:0000313" key="5">
    <source>
        <dbReference type="Proteomes" id="UP000483293"/>
    </source>
</evidence>
<comment type="caution">
    <text evidence="4">The sequence shown here is derived from an EMBL/GenBank/DDBJ whole genome shotgun (WGS) entry which is preliminary data.</text>
</comment>
<reference evidence="4 5" key="1">
    <citation type="submission" date="2019-10" db="EMBL/GenBank/DDBJ databases">
        <title>Bifidobacterium from non-human primates.</title>
        <authorList>
            <person name="Modesto M."/>
        </authorList>
    </citation>
    <scope>NUCLEOTIDE SEQUENCE [LARGE SCALE GENOMIC DNA]</scope>
    <source>
        <strain evidence="4 5">SMA15</strain>
    </source>
</reference>
<keyword evidence="5" id="KW-1185">Reference proteome</keyword>
<accession>A0A6L9SUM4</accession>
<dbReference type="GO" id="GO:0016746">
    <property type="term" value="F:acyltransferase activity"/>
    <property type="evidence" value="ECO:0007669"/>
    <property type="project" value="UniProtKB-KW"/>
</dbReference>
<dbReference type="Proteomes" id="UP000483293">
    <property type="component" value="Unassembled WGS sequence"/>
</dbReference>
<evidence type="ECO:0000256" key="1">
    <source>
        <dbReference type="ARBA" id="ARBA00022649"/>
    </source>
</evidence>
<sequence>MTDFTAPRKLTNDDIVEGFDCGLPVVNDWLHRHITTARKQGTAVAYGTFTGGTLAGFYTLSAFSMEHADASGWLRRNTPDPIPVILLGMLGVDVRFQTMHLGGQLLRDAVLRALGAADIIGARALVVEPATDRAATFYEHYGFRHITGSQLMFTPLNLKPVR</sequence>
<protein>
    <submittedName>
        <fullName evidence="4">N-acetyltransferase</fullName>
    </submittedName>
</protein>
<evidence type="ECO:0000313" key="4">
    <source>
        <dbReference type="EMBL" id="NEG54861.1"/>
    </source>
</evidence>
<dbReference type="PANTHER" id="PTHR36449:SF1">
    <property type="entry name" value="ACETYLTRANSFERASE"/>
    <property type="match status" value="1"/>
</dbReference>
<organism evidence="4 5">
    <name type="scientific">Bifidobacterium platyrrhinorum</name>
    <dbReference type="NCBI Taxonomy" id="2661628"/>
    <lineage>
        <taxon>Bacteria</taxon>
        <taxon>Bacillati</taxon>
        <taxon>Actinomycetota</taxon>
        <taxon>Actinomycetes</taxon>
        <taxon>Bifidobacteriales</taxon>
        <taxon>Bifidobacteriaceae</taxon>
        <taxon>Bifidobacterium</taxon>
    </lineage>
</organism>
<evidence type="ECO:0000256" key="3">
    <source>
        <dbReference type="ARBA" id="ARBA00023315"/>
    </source>
</evidence>
<dbReference type="PANTHER" id="PTHR36449">
    <property type="entry name" value="ACETYLTRANSFERASE-RELATED"/>
    <property type="match status" value="1"/>
</dbReference>
<keyword evidence="1" id="KW-1277">Toxin-antitoxin system</keyword>
<dbReference type="InterPro" id="IPR016181">
    <property type="entry name" value="Acyl_CoA_acyltransferase"/>
</dbReference>
<dbReference type="SUPFAM" id="SSF55729">
    <property type="entry name" value="Acyl-CoA N-acyltransferases (Nat)"/>
    <property type="match status" value="1"/>
</dbReference>
<keyword evidence="2 4" id="KW-0808">Transferase</keyword>
<dbReference type="Gene3D" id="3.40.630.30">
    <property type="match status" value="1"/>
</dbReference>
<dbReference type="EMBL" id="WHZV01000002">
    <property type="protein sequence ID" value="NEG54861.1"/>
    <property type="molecule type" value="Genomic_DNA"/>
</dbReference>
<name>A0A6L9SUM4_9BIFI</name>
<evidence type="ECO:0000256" key="2">
    <source>
        <dbReference type="ARBA" id="ARBA00022679"/>
    </source>
</evidence>